<keyword evidence="6" id="KW-1185">Reference proteome</keyword>
<dbReference type="InterPro" id="IPR012132">
    <property type="entry name" value="GMC_OxRdtase"/>
</dbReference>
<gene>
    <name evidence="5" type="ORF">M407DRAFT_223321</name>
</gene>
<protein>
    <recommendedName>
        <fullName evidence="4">Glucose-methanol-choline oxidoreductase C-terminal domain-containing protein</fullName>
    </recommendedName>
</protein>
<evidence type="ECO:0000256" key="3">
    <source>
        <dbReference type="SAM" id="MobiDB-lite"/>
    </source>
</evidence>
<evidence type="ECO:0000259" key="4">
    <source>
        <dbReference type="Pfam" id="PF05199"/>
    </source>
</evidence>
<sequence>MATEGSRSRYTWSTNKIWESMTHAAQPENRIVLPGKDKDEASRSVILGVDVGWEGWVRAGARGNMYYTVVLRDREPSVTQRVWGGKNTERARGRLDPDKPPFGKSTPSVFRRYHPSCTARMAPLEDGGVVDARLWVHGVQGLGIVDASVQPKIVSGHTTGPTIGIAEKATDLIKKDY</sequence>
<proteinExistence type="inferred from homology"/>
<evidence type="ECO:0000313" key="6">
    <source>
        <dbReference type="Proteomes" id="UP000054248"/>
    </source>
</evidence>
<dbReference type="STRING" id="1051891.A0A0C3QG86"/>
<dbReference type="SUPFAM" id="SSF51905">
    <property type="entry name" value="FAD/NAD(P)-binding domain"/>
    <property type="match status" value="1"/>
</dbReference>
<dbReference type="Pfam" id="PF05199">
    <property type="entry name" value="GMC_oxred_C"/>
    <property type="match status" value="1"/>
</dbReference>
<dbReference type="InterPro" id="IPR007867">
    <property type="entry name" value="GMC_OxRtase_C"/>
</dbReference>
<dbReference type="HOGENOM" id="CLU_1518965_0_0_1"/>
<reference evidence="5 6" key="1">
    <citation type="submission" date="2014-04" db="EMBL/GenBank/DDBJ databases">
        <authorList>
            <consortium name="DOE Joint Genome Institute"/>
            <person name="Kuo A."/>
            <person name="Girlanda M."/>
            <person name="Perotto S."/>
            <person name="Kohler A."/>
            <person name="Nagy L.G."/>
            <person name="Floudas D."/>
            <person name="Copeland A."/>
            <person name="Barry K.W."/>
            <person name="Cichocki N."/>
            <person name="Veneault-Fourrey C."/>
            <person name="LaButti K."/>
            <person name="Lindquist E.A."/>
            <person name="Lipzen A."/>
            <person name="Lundell T."/>
            <person name="Morin E."/>
            <person name="Murat C."/>
            <person name="Sun H."/>
            <person name="Tunlid A."/>
            <person name="Henrissat B."/>
            <person name="Grigoriev I.V."/>
            <person name="Hibbett D.S."/>
            <person name="Martin F."/>
            <person name="Nordberg H.P."/>
            <person name="Cantor M.N."/>
            <person name="Hua S.X."/>
        </authorList>
    </citation>
    <scope>NUCLEOTIDE SEQUENCE [LARGE SCALE GENOMIC DNA]</scope>
    <source>
        <strain evidence="5 6">MUT 4182</strain>
    </source>
</reference>
<organism evidence="5 6">
    <name type="scientific">Tulasnella calospora MUT 4182</name>
    <dbReference type="NCBI Taxonomy" id="1051891"/>
    <lineage>
        <taxon>Eukaryota</taxon>
        <taxon>Fungi</taxon>
        <taxon>Dikarya</taxon>
        <taxon>Basidiomycota</taxon>
        <taxon>Agaricomycotina</taxon>
        <taxon>Agaricomycetes</taxon>
        <taxon>Cantharellales</taxon>
        <taxon>Tulasnellaceae</taxon>
        <taxon>Tulasnella</taxon>
    </lineage>
</organism>
<dbReference type="AlphaFoldDB" id="A0A0C3QG86"/>
<dbReference type="GO" id="GO:0016614">
    <property type="term" value="F:oxidoreductase activity, acting on CH-OH group of donors"/>
    <property type="evidence" value="ECO:0007669"/>
    <property type="project" value="InterPro"/>
</dbReference>
<dbReference type="Proteomes" id="UP000054248">
    <property type="component" value="Unassembled WGS sequence"/>
</dbReference>
<dbReference type="OrthoDB" id="269227at2759"/>
<evidence type="ECO:0000256" key="1">
    <source>
        <dbReference type="ARBA" id="ARBA00001974"/>
    </source>
</evidence>
<dbReference type="GO" id="GO:0050660">
    <property type="term" value="F:flavin adenine dinucleotide binding"/>
    <property type="evidence" value="ECO:0007669"/>
    <property type="project" value="InterPro"/>
</dbReference>
<dbReference type="PANTHER" id="PTHR11552">
    <property type="entry name" value="GLUCOSE-METHANOL-CHOLINE GMC OXIDOREDUCTASE"/>
    <property type="match status" value="1"/>
</dbReference>
<evidence type="ECO:0000256" key="2">
    <source>
        <dbReference type="ARBA" id="ARBA00010790"/>
    </source>
</evidence>
<evidence type="ECO:0000313" key="5">
    <source>
        <dbReference type="EMBL" id="KIO30605.1"/>
    </source>
</evidence>
<reference evidence="6" key="2">
    <citation type="submission" date="2015-01" db="EMBL/GenBank/DDBJ databases">
        <title>Evolutionary Origins and Diversification of the Mycorrhizal Mutualists.</title>
        <authorList>
            <consortium name="DOE Joint Genome Institute"/>
            <consortium name="Mycorrhizal Genomics Consortium"/>
            <person name="Kohler A."/>
            <person name="Kuo A."/>
            <person name="Nagy L.G."/>
            <person name="Floudas D."/>
            <person name="Copeland A."/>
            <person name="Barry K.W."/>
            <person name="Cichocki N."/>
            <person name="Veneault-Fourrey C."/>
            <person name="LaButti K."/>
            <person name="Lindquist E.A."/>
            <person name="Lipzen A."/>
            <person name="Lundell T."/>
            <person name="Morin E."/>
            <person name="Murat C."/>
            <person name="Riley R."/>
            <person name="Ohm R."/>
            <person name="Sun H."/>
            <person name="Tunlid A."/>
            <person name="Henrissat B."/>
            <person name="Grigoriev I.V."/>
            <person name="Hibbett D.S."/>
            <person name="Martin F."/>
        </authorList>
    </citation>
    <scope>NUCLEOTIDE SEQUENCE [LARGE SCALE GENOMIC DNA]</scope>
    <source>
        <strain evidence="6">MUT 4182</strain>
    </source>
</reference>
<dbReference type="Gene3D" id="3.50.50.60">
    <property type="entry name" value="FAD/NAD(P)-binding domain"/>
    <property type="match status" value="1"/>
</dbReference>
<feature type="region of interest" description="Disordered" evidence="3">
    <location>
        <begin position="89"/>
        <end position="108"/>
    </location>
</feature>
<comment type="similarity">
    <text evidence="2">Belongs to the GMC oxidoreductase family.</text>
</comment>
<feature type="domain" description="Glucose-methanol-choline oxidoreductase C-terminal" evidence="4">
    <location>
        <begin position="109"/>
        <end position="166"/>
    </location>
</feature>
<comment type="cofactor">
    <cofactor evidence="1">
        <name>FAD</name>
        <dbReference type="ChEBI" id="CHEBI:57692"/>
    </cofactor>
</comment>
<name>A0A0C3QG86_9AGAM</name>
<dbReference type="PANTHER" id="PTHR11552:SF147">
    <property type="entry name" value="CHOLINE DEHYDROGENASE, MITOCHONDRIAL"/>
    <property type="match status" value="1"/>
</dbReference>
<dbReference type="EMBL" id="KN822970">
    <property type="protein sequence ID" value="KIO30605.1"/>
    <property type="molecule type" value="Genomic_DNA"/>
</dbReference>
<feature type="compositionally biased region" description="Basic and acidic residues" evidence="3">
    <location>
        <begin position="89"/>
        <end position="101"/>
    </location>
</feature>
<dbReference type="InterPro" id="IPR036188">
    <property type="entry name" value="FAD/NAD-bd_sf"/>
</dbReference>
<accession>A0A0C3QG86</accession>